<dbReference type="Gene3D" id="3.40.50.2020">
    <property type="match status" value="1"/>
</dbReference>
<dbReference type="FunCoup" id="I1CJI3">
    <property type="interactions" value="603"/>
</dbReference>
<keyword evidence="6" id="KW-0418">Kinase</keyword>
<evidence type="ECO:0000256" key="1">
    <source>
        <dbReference type="ARBA" id="ARBA00004690"/>
    </source>
</evidence>
<dbReference type="Pfam" id="PF14681">
    <property type="entry name" value="UPRTase"/>
    <property type="match status" value="1"/>
</dbReference>
<evidence type="ECO:0000256" key="4">
    <source>
        <dbReference type="ARBA" id="ARBA00022679"/>
    </source>
</evidence>
<evidence type="ECO:0000259" key="8">
    <source>
        <dbReference type="Pfam" id="PF00485"/>
    </source>
</evidence>
<dbReference type="InterPro" id="IPR027417">
    <property type="entry name" value="P-loop_NTPase"/>
</dbReference>
<evidence type="ECO:0000256" key="5">
    <source>
        <dbReference type="ARBA" id="ARBA00022741"/>
    </source>
</evidence>
<dbReference type="CDD" id="cd06223">
    <property type="entry name" value="PRTases_typeI"/>
    <property type="match status" value="1"/>
</dbReference>
<evidence type="ECO:0000313" key="11">
    <source>
        <dbReference type="Proteomes" id="UP000009138"/>
    </source>
</evidence>
<dbReference type="STRING" id="246409.I1CJI3"/>
<organism evidence="10 11">
    <name type="scientific">Rhizopus delemar (strain RA 99-880 / ATCC MYA-4621 / FGSC 9543 / NRRL 43880)</name>
    <name type="common">Mucormycosis agent</name>
    <name type="synonym">Rhizopus arrhizus var. delemar</name>
    <dbReference type="NCBI Taxonomy" id="246409"/>
    <lineage>
        <taxon>Eukaryota</taxon>
        <taxon>Fungi</taxon>
        <taxon>Fungi incertae sedis</taxon>
        <taxon>Mucoromycota</taxon>
        <taxon>Mucoromycotina</taxon>
        <taxon>Mucoromycetes</taxon>
        <taxon>Mucorales</taxon>
        <taxon>Mucorineae</taxon>
        <taxon>Rhizopodaceae</taxon>
        <taxon>Rhizopus</taxon>
    </lineage>
</organism>
<dbReference type="GO" id="GO:0005524">
    <property type="term" value="F:ATP binding"/>
    <property type="evidence" value="ECO:0007669"/>
    <property type="project" value="UniProtKB-KW"/>
</dbReference>
<dbReference type="InterPro" id="IPR029057">
    <property type="entry name" value="PRTase-like"/>
</dbReference>
<dbReference type="Pfam" id="PF00485">
    <property type="entry name" value="PRK"/>
    <property type="match status" value="1"/>
</dbReference>
<dbReference type="GeneID" id="93620289"/>
<keyword evidence="11" id="KW-1185">Reference proteome</keyword>
<evidence type="ECO:0000256" key="2">
    <source>
        <dbReference type="ARBA" id="ARBA00005408"/>
    </source>
</evidence>
<keyword evidence="7" id="KW-0067">ATP-binding</keyword>
<protein>
    <recommendedName>
        <fullName evidence="3">uridine/cytidine kinase</fullName>
        <ecNumber evidence="3">2.7.1.48</ecNumber>
    </recommendedName>
</protein>
<evidence type="ECO:0000256" key="7">
    <source>
        <dbReference type="ARBA" id="ARBA00022840"/>
    </source>
</evidence>
<keyword evidence="5" id="KW-0547">Nucleotide-binding</keyword>
<gene>
    <name evidence="10" type="ORF">RO3G_13324</name>
</gene>
<dbReference type="InterPro" id="IPR006083">
    <property type="entry name" value="PRK/URK"/>
</dbReference>
<dbReference type="FunFam" id="3.40.50.2020:FF:000010">
    <property type="entry name" value="Uridine-cytidine kinase"/>
    <property type="match status" value="1"/>
</dbReference>
<feature type="domain" description="Phosphoribulokinase/uridine kinase" evidence="8">
    <location>
        <begin position="1"/>
        <end position="92"/>
    </location>
</feature>
<dbReference type="InterPro" id="IPR000836">
    <property type="entry name" value="PRTase_dom"/>
</dbReference>
<accession>I1CJI3</accession>
<dbReference type="AlphaFoldDB" id="I1CJI3"/>
<comment type="similarity">
    <text evidence="2">Belongs to the uridine kinase family.</text>
</comment>
<feature type="domain" description="Phosphoribosyltransferase" evidence="9">
    <location>
        <begin position="157"/>
        <end position="366"/>
    </location>
</feature>
<comment type="pathway">
    <text evidence="1">Pyrimidine metabolism; UMP biosynthesis via salvage pathway; UMP from uridine: step 1/1.</text>
</comment>
<reference evidence="10 11" key="1">
    <citation type="journal article" date="2009" name="PLoS Genet.">
        <title>Genomic analysis of the basal lineage fungus Rhizopus oryzae reveals a whole-genome duplication.</title>
        <authorList>
            <person name="Ma L.-J."/>
            <person name="Ibrahim A.S."/>
            <person name="Skory C."/>
            <person name="Grabherr M.G."/>
            <person name="Burger G."/>
            <person name="Butler M."/>
            <person name="Elias M."/>
            <person name="Idnurm A."/>
            <person name="Lang B.F."/>
            <person name="Sone T."/>
            <person name="Abe A."/>
            <person name="Calvo S.E."/>
            <person name="Corrochano L.M."/>
            <person name="Engels R."/>
            <person name="Fu J."/>
            <person name="Hansberg W."/>
            <person name="Kim J.-M."/>
            <person name="Kodira C.D."/>
            <person name="Koehrsen M.J."/>
            <person name="Liu B."/>
            <person name="Miranda-Saavedra D."/>
            <person name="O'Leary S."/>
            <person name="Ortiz-Castellanos L."/>
            <person name="Poulter R."/>
            <person name="Rodriguez-Romero J."/>
            <person name="Ruiz-Herrera J."/>
            <person name="Shen Y.-Q."/>
            <person name="Zeng Q."/>
            <person name="Galagan J."/>
            <person name="Birren B.W."/>
            <person name="Cuomo C.A."/>
            <person name="Wickes B.L."/>
        </authorList>
    </citation>
    <scope>NUCLEOTIDE SEQUENCE [LARGE SCALE GENOMIC DNA]</scope>
    <source>
        <strain evidence="11">RA 99-880 / ATCC MYA-4621 / FGSC 9543 / NRRL 43880</strain>
    </source>
</reference>
<dbReference type="eggNOG" id="KOG4203">
    <property type="taxonomic scope" value="Eukaryota"/>
</dbReference>
<name>I1CJI3_RHIO9</name>
<evidence type="ECO:0000256" key="6">
    <source>
        <dbReference type="ARBA" id="ARBA00022777"/>
    </source>
</evidence>
<dbReference type="SUPFAM" id="SSF53271">
    <property type="entry name" value="PRTase-like"/>
    <property type="match status" value="1"/>
</dbReference>
<dbReference type="OMA" id="EPQLHCE"/>
<dbReference type="InParanoid" id="I1CJI3"/>
<dbReference type="GO" id="GO:0008655">
    <property type="term" value="P:pyrimidine-containing compound salvage"/>
    <property type="evidence" value="ECO:0007669"/>
    <property type="project" value="UniProtKB-ARBA"/>
</dbReference>
<dbReference type="Gene3D" id="3.40.50.300">
    <property type="entry name" value="P-loop containing nucleotide triphosphate hydrolases"/>
    <property type="match status" value="1"/>
</dbReference>
<dbReference type="EC" id="2.7.1.48" evidence="3"/>
<dbReference type="OrthoDB" id="738517at2759"/>
<dbReference type="Proteomes" id="UP000009138">
    <property type="component" value="Unassembled WGS sequence"/>
</dbReference>
<dbReference type="PANTHER" id="PTHR10285">
    <property type="entry name" value="URIDINE KINASE"/>
    <property type="match status" value="1"/>
</dbReference>
<sequence length="372" mass="42260">MDSFYNVLTPEQSRLAKQNLYNFDHPNAVDYDLLYKTLKKLKEGKSVTVPIYNFVTHTREEKTTVIYGANVILFEGVLALYDKLIRDMMDVKKTCWMPSMKFADIIITRGLENVIAIDLVTKHIQTQLNENTINLRWGLSDTPVNEHILQQVNVLNETNQVKIIHTILRDHTTKRDEFVFYANRLSVLLMEYAVSLLPYESLAVTTLINTCYSGLKYKKKICGVSILRAGGTLEIGLRRVFHDAILGTLLIQTNPNTGDPELHYCKLPNDLRDHHIILMDALVGTGAAALMAIRVLLDHEVLEDQIIFVSFISTKIGLTVIKNAFPNVQLVTSMIDPGLDKENAWIQPGIGNFGGKKNNKNRYFGTEEEEYE</sequence>
<dbReference type="RefSeq" id="XP_067524009.1">
    <property type="nucleotide sequence ID" value="XM_067667908.1"/>
</dbReference>
<evidence type="ECO:0000259" key="9">
    <source>
        <dbReference type="Pfam" id="PF14681"/>
    </source>
</evidence>
<dbReference type="VEuPathDB" id="FungiDB:RO3G_13324"/>
<keyword evidence="4" id="KW-0808">Transferase</keyword>
<dbReference type="EMBL" id="CH476743">
    <property type="protein sequence ID" value="EIE88613.1"/>
    <property type="molecule type" value="Genomic_DNA"/>
</dbReference>
<dbReference type="SUPFAM" id="SSF52540">
    <property type="entry name" value="P-loop containing nucleoside triphosphate hydrolases"/>
    <property type="match status" value="1"/>
</dbReference>
<evidence type="ECO:0000313" key="10">
    <source>
        <dbReference type="EMBL" id="EIE88613.1"/>
    </source>
</evidence>
<proteinExistence type="inferred from homology"/>
<dbReference type="GO" id="GO:0004849">
    <property type="term" value="F:uridine kinase activity"/>
    <property type="evidence" value="ECO:0007669"/>
    <property type="project" value="UniProtKB-EC"/>
</dbReference>
<evidence type="ECO:0000256" key="3">
    <source>
        <dbReference type="ARBA" id="ARBA00012137"/>
    </source>
</evidence>